<evidence type="ECO:0000313" key="1">
    <source>
        <dbReference type="EMBL" id="KAF9653615.1"/>
    </source>
</evidence>
<comment type="caution">
    <text evidence="1">The sequence shown here is derived from an EMBL/GenBank/DDBJ whole genome shotgun (WGS) entry which is preliminary data.</text>
</comment>
<dbReference type="EMBL" id="MU117963">
    <property type="protein sequence ID" value="KAF9653615.1"/>
    <property type="molecule type" value="Genomic_DNA"/>
</dbReference>
<reference evidence="1" key="1">
    <citation type="submission" date="2019-10" db="EMBL/GenBank/DDBJ databases">
        <authorList>
            <consortium name="DOE Joint Genome Institute"/>
            <person name="Kuo A."/>
            <person name="Miyauchi S."/>
            <person name="Kiss E."/>
            <person name="Drula E."/>
            <person name="Kohler A."/>
            <person name="Sanchez-Garcia M."/>
            <person name="Andreopoulos B."/>
            <person name="Barry K.W."/>
            <person name="Bonito G."/>
            <person name="Buee M."/>
            <person name="Carver A."/>
            <person name="Chen C."/>
            <person name="Cichocki N."/>
            <person name="Clum A."/>
            <person name="Culley D."/>
            <person name="Crous P.W."/>
            <person name="Fauchery L."/>
            <person name="Girlanda M."/>
            <person name="Hayes R."/>
            <person name="Keri Z."/>
            <person name="Labutti K."/>
            <person name="Lipzen A."/>
            <person name="Lombard V."/>
            <person name="Magnuson J."/>
            <person name="Maillard F."/>
            <person name="Morin E."/>
            <person name="Murat C."/>
            <person name="Nolan M."/>
            <person name="Ohm R."/>
            <person name="Pangilinan J."/>
            <person name="Pereira M."/>
            <person name="Perotto S."/>
            <person name="Peter M."/>
            <person name="Riley R."/>
            <person name="Sitrit Y."/>
            <person name="Stielow B."/>
            <person name="Szollosi G."/>
            <person name="Zifcakova L."/>
            <person name="Stursova M."/>
            <person name="Spatafora J.W."/>
            <person name="Tedersoo L."/>
            <person name="Vaario L.-M."/>
            <person name="Yamada A."/>
            <person name="Yan M."/>
            <person name="Wang P."/>
            <person name="Xu J."/>
            <person name="Bruns T."/>
            <person name="Baldrian P."/>
            <person name="Vilgalys R."/>
            <person name="Henrissat B."/>
            <person name="Grigoriev I.V."/>
            <person name="Hibbett D."/>
            <person name="Nagy L.G."/>
            <person name="Martin F.M."/>
        </authorList>
    </citation>
    <scope>NUCLEOTIDE SEQUENCE</scope>
    <source>
        <strain evidence="1">P2</strain>
    </source>
</reference>
<organism evidence="1 2">
    <name type="scientific">Thelephora ganbajun</name>
    <name type="common">Ganba fungus</name>
    <dbReference type="NCBI Taxonomy" id="370292"/>
    <lineage>
        <taxon>Eukaryota</taxon>
        <taxon>Fungi</taxon>
        <taxon>Dikarya</taxon>
        <taxon>Basidiomycota</taxon>
        <taxon>Agaricomycotina</taxon>
        <taxon>Agaricomycetes</taxon>
        <taxon>Thelephorales</taxon>
        <taxon>Thelephoraceae</taxon>
        <taxon>Thelephora</taxon>
    </lineage>
</organism>
<proteinExistence type="predicted"/>
<evidence type="ECO:0000313" key="2">
    <source>
        <dbReference type="Proteomes" id="UP000886501"/>
    </source>
</evidence>
<protein>
    <submittedName>
        <fullName evidence="1">Uncharacterized protein</fullName>
    </submittedName>
</protein>
<gene>
    <name evidence="1" type="ORF">BDM02DRAFT_1551574</name>
</gene>
<accession>A0ACB6ZUX9</accession>
<dbReference type="Proteomes" id="UP000886501">
    <property type="component" value="Unassembled WGS sequence"/>
</dbReference>
<reference evidence="1" key="2">
    <citation type="journal article" date="2020" name="Nat. Commun.">
        <title>Large-scale genome sequencing of mycorrhizal fungi provides insights into the early evolution of symbiotic traits.</title>
        <authorList>
            <person name="Miyauchi S."/>
            <person name="Kiss E."/>
            <person name="Kuo A."/>
            <person name="Drula E."/>
            <person name="Kohler A."/>
            <person name="Sanchez-Garcia M."/>
            <person name="Morin E."/>
            <person name="Andreopoulos B."/>
            <person name="Barry K.W."/>
            <person name="Bonito G."/>
            <person name="Buee M."/>
            <person name="Carver A."/>
            <person name="Chen C."/>
            <person name="Cichocki N."/>
            <person name="Clum A."/>
            <person name="Culley D."/>
            <person name="Crous P.W."/>
            <person name="Fauchery L."/>
            <person name="Girlanda M."/>
            <person name="Hayes R.D."/>
            <person name="Keri Z."/>
            <person name="LaButti K."/>
            <person name="Lipzen A."/>
            <person name="Lombard V."/>
            <person name="Magnuson J."/>
            <person name="Maillard F."/>
            <person name="Murat C."/>
            <person name="Nolan M."/>
            <person name="Ohm R.A."/>
            <person name="Pangilinan J."/>
            <person name="Pereira M.F."/>
            <person name="Perotto S."/>
            <person name="Peter M."/>
            <person name="Pfister S."/>
            <person name="Riley R."/>
            <person name="Sitrit Y."/>
            <person name="Stielow J.B."/>
            <person name="Szollosi G."/>
            <person name="Zifcakova L."/>
            <person name="Stursova M."/>
            <person name="Spatafora J.W."/>
            <person name="Tedersoo L."/>
            <person name="Vaario L.M."/>
            <person name="Yamada A."/>
            <person name="Yan M."/>
            <person name="Wang P."/>
            <person name="Xu J."/>
            <person name="Bruns T."/>
            <person name="Baldrian P."/>
            <person name="Vilgalys R."/>
            <person name="Dunand C."/>
            <person name="Henrissat B."/>
            <person name="Grigoriev I.V."/>
            <person name="Hibbett D."/>
            <person name="Nagy L.G."/>
            <person name="Martin F.M."/>
        </authorList>
    </citation>
    <scope>NUCLEOTIDE SEQUENCE</scope>
    <source>
        <strain evidence="1">P2</strain>
    </source>
</reference>
<name>A0ACB6ZUX9_THEGA</name>
<sequence length="303" mass="33559">MDRSQLSSLKRPQLQQLARRETIKANLKNVEIIRLLLEKYPDGVPELAEKPSASEPIPSKAKRPTRGSKRKSAAKSGPLSVKAEETHPNVHIESSPDEPEGPHKGRDVRSMAPPPVTPIISIHPLRPSVDRRLPTTPLVDVVETQAEGGTSDFVDVRDVVRPPEATPTPPEAVTATSHQAHEMLRSLTDIIDATSLNPEEPSSILYRAKALSAILDTTVLPRMMKADKEVKDFVWMRVAVETKFGPRFKQEGILPNSRHSGVNIRYNPSFPTPRPPSPKRPREEGDGEGVPSQHYASKRTRVQ</sequence>
<keyword evidence="2" id="KW-1185">Reference proteome</keyword>